<evidence type="ECO:0000256" key="2">
    <source>
        <dbReference type="SAM" id="MobiDB-lite"/>
    </source>
</evidence>
<feature type="region of interest" description="Disordered" evidence="2">
    <location>
        <begin position="45"/>
        <end position="67"/>
    </location>
</feature>
<reference evidence="5 6" key="1">
    <citation type="submission" date="2019-06" db="EMBL/GenBank/DDBJ databases">
        <title>Quisquiliibacterium sp. nov., isolated from a maize field.</title>
        <authorList>
            <person name="Lin S.-Y."/>
            <person name="Tsai C.-F."/>
            <person name="Young C.-C."/>
        </authorList>
    </citation>
    <scope>NUCLEOTIDE SEQUENCE [LARGE SCALE GENOMIC DNA]</scope>
    <source>
        <strain evidence="5 6">CC-CFT501</strain>
    </source>
</reference>
<accession>A0A5C8P504</accession>
<dbReference type="RefSeq" id="WP_147702539.1">
    <property type="nucleotide sequence ID" value="NZ_VDUY01000001.1"/>
</dbReference>
<evidence type="ECO:0000256" key="1">
    <source>
        <dbReference type="ARBA" id="ARBA00022729"/>
    </source>
</evidence>
<evidence type="ECO:0000313" key="6">
    <source>
        <dbReference type="Proteomes" id="UP000321548"/>
    </source>
</evidence>
<dbReference type="InterPro" id="IPR029046">
    <property type="entry name" value="LolA/LolB/LppX"/>
</dbReference>
<keyword evidence="5" id="KW-0449">Lipoprotein</keyword>
<name>A0A5C8P504_9BURK</name>
<keyword evidence="1 3" id="KW-0732">Signal</keyword>
<comment type="caution">
    <text evidence="5">The sequence shown here is derived from an EMBL/GenBank/DDBJ whole genome shotgun (WGS) entry which is preliminary data.</text>
</comment>
<gene>
    <name evidence="5" type="ORF">FHP08_01550</name>
</gene>
<dbReference type="Proteomes" id="UP000321548">
    <property type="component" value="Unassembled WGS sequence"/>
</dbReference>
<sequence>MARPFVPLRLFVPVGPFAPRRLPVRHRACVALLLAAALALPSTPSAQDVGQTADSAAPAAAEDADTQRAREIVARADEVRFPKGGFQVDIRVSSTTGGEAQEPRLYRVLSKGNENTIIQTVEPVVERGQNLLMRGRELWIYMPTVSQPVRLSLSQRLTGQVANGDLARANFSGDYTPTILRTEKIGGHDHHVLELKAAERGVTYPKVLYWVRADNGHPHKAEFYALSGRLLKTCVYEDFRELGGQVRPTRLVMTDALKPGDVSVLEYSDLERRNLPDRMFTKDYMKRLE</sequence>
<feature type="domain" description="Uncharacterized protein TP-0789" evidence="4">
    <location>
        <begin position="112"/>
        <end position="287"/>
    </location>
</feature>
<protein>
    <submittedName>
        <fullName evidence="5">Outer membrane lipoprotein-sorting protein</fullName>
    </submittedName>
</protein>
<evidence type="ECO:0000259" key="4">
    <source>
        <dbReference type="Pfam" id="PF17131"/>
    </source>
</evidence>
<dbReference type="CDD" id="cd16329">
    <property type="entry name" value="LolA_like"/>
    <property type="match status" value="1"/>
</dbReference>
<feature type="chain" id="PRO_5022664931" evidence="3">
    <location>
        <begin position="47"/>
        <end position="289"/>
    </location>
</feature>
<dbReference type="Pfam" id="PF17131">
    <property type="entry name" value="LolA_like"/>
    <property type="match status" value="1"/>
</dbReference>
<keyword evidence="6" id="KW-1185">Reference proteome</keyword>
<feature type="compositionally biased region" description="Low complexity" evidence="2">
    <location>
        <begin position="51"/>
        <end position="61"/>
    </location>
</feature>
<evidence type="ECO:0000313" key="5">
    <source>
        <dbReference type="EMBL" id="TXL68398.1"/>
    </source>
</evidence>
<dbReference type="InterPro" id="IPR011220">
    <property type="entry name" value="UCP028205"/>
</dbReference>
<organism evidence="5 6">
    <name type="scientific">Zeimonas arvi</name>
    <dbReference type="NCBI Taxonomy" id="2498847"/>
    <lineage>
        <taxon>Bacteria</taxon>
        <taxon>Pseudomonadati</taxon>
        <taxon>Pseudomonadota</taxon>
        <taxon>Betaproteobacteria</taxon>
        <taxon>Burkholderiales</taxon>
        <taxon>Burkholderiaceae</taxon>
        <taxon>Zeimonas</taxon>
    </lineage>
</organism>
<dbReference type="OrthoDB" id="368800at2"/>
<proteinExistence type="predicted"/>
<evidence type="ECO:0000256" key="3">
    <source>
        <dbReference type="SAM" id="SignalP"/>
    </source>
</evidence>
<feature type="signal peptide" evidence="3">
    <location>
        <begin position="1"/>
        <end position="46"/>
    </location>
</feature>
<dbReference type="PIRSF" id="PIRSF028205">
    <property type="entry name" value="UCP028205"/>
    <property type="match status" value="1"/>
</dbReference>
<dbReference type="Gene3D" id="2.50.20.10">
    <property type="entry name" value="Lipoprotein localisation LolA/LolB/LppX"/>
    <property type="match status" value="1"/>
</dbReference>
<dbReference type="EMBL" id="VDUY01000001">
    <property type="protein sequence ID" value="TXL68398.1"/>
    <property type="molecule type" value="Genomic_DNA"/>
</dbReference>
<dbReference type="InterPro" id="IPR033399">
    <property type="entry name" value="TP_0789-like"/>
</dbReference>
<dbReference type="SUPFAM" id="SSF89392">
    <property type="entry name" value="Prokaryotic lipoproteins and lipoprotein localization factors"/>
    <property type="match status" value="1"/>
</dbReference>
<dbReference type="AlphaFoldDB" id="A0A5C8P504"/>